<comment type="caution">
    <text evidence="1">The sequence shown here is derived from an EMBL/GenBank/DDBJ whole genome shotgun (WGS) entry which is preliminary data.</text>
</comment>
<dbReference type="RefSeq" id="WP_151159198.1">
    <property type="nucleotide sequence ID" value="NZ_JACHIL010000002.1"/>
</dbReference>
<sequence>MAVISINAISSARHHIADAGFIVRGTCAATLALVAVSVVTPAQAAGSDQPALNPAPSQGYEFTVTLAEAPGPFKVVTAGAQYDAENYARCGKSIRLAGTISRVTSHQEIKLTKISDTTYRGIVYADQLIDESYYGRDVCHWKLTNVSASFKANADNVSTTHIMSLPAKLIAAEGTDTRYFWEGYYPRAKMERFRDFGDDSLKEAVRREHGDEFFSITMSAKKISAQMPYELD</sequence>
<evidence type="ECO:0000313" key="2">
    <source>
        <dbReference type="Proteomes" id="UP000531231"/>
    </source>
</evidence>
<dbReference type="AlphaFoldDB" id="A0A7W8AID0"/>
<dbReference type="EMBL" id="JACHIL010000002">
    <property type="protein sequence ID" value="MBB5090912.1"/>
    <property type="molecule type" value="Genomic_DNA"/>
</dbReference>
<keyword evidence="2" id="KW-1185">Reference proteome</keyword>
<evidence type="ECO:0000313" key="1">
    <source>
        <dbReference type="EMBL" id="MBB5090912.1"/>
    </source>
</evidence>
<protein>
    <submittedName>
        <fullName evidence="1">Uncharacterized protein</fullName>
    </submittedName>
</protein>
<reference evidence="1 2" key="1">
    <citation type="submission" date="2020-08" db="EMBL/GenBank/DDBJ databases">
        <title>Genomic Encyclopedia of Type Strains, Phase IV (KMG-IV): sequencing the most valuable type-strain genomes for metagenomic binning, comparative biology and taxonomic classification.</title>
        <authorList>
            <person name="Goeker M."/>
        </authorList>
    </citation>
    <scope>NUCLEOTIDE SEQUENCE [LARGE SCALE GENOMIC DNA]</scope>
    <source>
        <strain evidence="1 2">DSM 25620</strain>
    </source>
</reference>
<accession>A0A7W8AID0</accession>
<organism evidence="1 2">
    <name type="scientific">Pseudochrobactrum saccharolyticum</name>
    <dbReference type="NCBI Taxonomy" id="354352"/>
    <lineage>
        <taxon>Bacteria</taxon>
        <taxon>Pseudomonadati</taxon>
        <taxon>Pseudomonadota</taxon>
        <taxon>Alphaproteobacteria</taxon>
        <taxon>Hyphomicrobiales</taxon>
        <taxon>Brucellaceae</taxon>
        <taxon>Pseudochrobactrum</taxon>
    </lineage>
</organism>
<proteinExistence type="predicted"/>
<name>A0A7W8AID0_9HYPH</name>
<dbReference type="Proteomes" id="UP000531231">
    <property type="component" value="Unassembled WGS sequence"/>
</dbReference>
<gene>
    <name evidence="1" type="ORF">HNQ68_001436</name>
</gene>